<accession>A0A1A6B1I5</accession>
<feature type="transmembrane region" description="Helical" evidence="7">
    <location>
        <begin position="205"/>
        <end position="223"/>
    </location>
</feature>
<protein>
    <submittedName>
        <fullName evidence="10">Major facilitator superfamily protein</fullName>
    </submittedName>
</protein>
<evidence type="ECO:0000256" key="3">
    <source>
        <dbReference type="ARBA" id="ARBA00022475"/>
    </source>
</evidence>
<dbReference type="EMBL" id="LROS01000006">
    <property type="protein sequence ID" value="OBR96211.1"/>
    <property type="molecule type" value="Genomic_DNA"/>
</dbReference>
<feature type="transmembrane region" description="Helical" evidence="7">
    <location>
        <begin position="293"/>
        <end position="315"/>
    </location>
</feature>
<dbReference type="Gene3D" id="1.20.1250.20">
    <property type="entry name" value="MFS general substrate transporter like domains"/>
    <property type="match status" value="1"/>
</dbReference>
<feature type="transmembrane region" description="Helical" evidence="7">
    <location>
        <begin position="137"/>
        <end position="162"/>
    </location>
</feature>
<keyword evidence="4 7" id="KW-0812">Transmembrane</keyword>
<feature type="transmembrane region" description="Helical" evidence="7">
    <location>
        <begin position="235"/>
        <end position="259"/>
    </location>
</feature>
<feature type="chain" id="PRO_5039296753" evidence="8">
    <location>
        <begin position="26"/>
        <end position="393"/>
    </location>
</feature>
<dbReference type="PATRIC" id="fig|1353534.3.peg.669"/>
<gene>
    <name evidence="10" type="ORF">CLRAG_06620</name>
</gene>
<reference evidence="10 11" key="1">
    <citation type="journal article" date="2012" name="Front. Microbiol.">
        <title>Draft Genome Sequence of the Virulent Strain 01-B526 of the Fish Pathogen Aeromonas salmonicida.</title>
        <authorList>
            <person name="Charette S.J."/>
            <person name="Brochu F."/>
            <person name="Boyle B."/>
            <person name="Filion G."/>
            <person name="Tanaka K.H."/>
            <person name="Derome N."/>
        </authorList>
    </citation>
    <scope>NUCLEOTIDE SEQUENCE [LARGE SCALE GENOMIC DNA]</scope>
    <source>
        <strain evidence="10 11">P11</strain>
    </source>
</reference>
<feature type="transmembrane region" description="Helical" evidence="7">
    <location>
        <begin position="78"/>
        <end position="97"/>
    </location>
</feature>
<feature type="signal peptide" evidence="8">
    <location>
        <begin position="1"/>
        <end position="25"/>
    </location>
</feature>
<dbReference type="InterPro" id="IPR020846">
    <property type="entry name" value="MFS_dom"/>
</dbReference>
<feature type="transmembrane region" description="Helical" evidence="7">
    <location>
        <begin position="327"/>
        <end position="349"/>
    </location>
</feature>
<feature type="transmembrane region" description="Helical" evidence="7">
    <location>
        <begin position="168"/>
        <end position="185"/>
    </location>
</feature>
<evidence type="ECO:0000313" key="11">
    <source>
        <dbReference type="Proteomes" id="UP000093954"/>
    </source>
</evidence>
<keyword evidence="6 7" id="KW-0472">Membrane</keyword>
<organism evidence="10 11">
    <name type="scientific">Clostridium ragsdalei P11</name>
    <dbReference type="NCBI Taxonomy" id="1353534"/>
    <lineage>
        <taxon>Bacteria</taxon>
        <taxon>Bacillati</taxon>
        <taxon>Bacillota</taxon>
        <taxon>Clostridia</taxon>
        <taxon>Eubacteriales</taxon>
        <taxon>Clostridiaceae</taxon>
        <taxon>Clostridium</taxon>
    </lineage>
</organism>
<dbReference type="GO" id="GO:0022857">
    <property type="term" value="F:transmembrane transporter activity"/>
    <property type="evidence" value="ECO:0007669"/>
    <property type="project" value="InterPro"/>
</dbReference>
<dbReference type="RefSeq" id="WP_242872080.1">
    <property type="nucleotide sequence ID" value="NZ_LROS01000006.1"/>
</dbReference>
<dbReference type="PANTHER" id="PTHR43124">
    <property type="entry name" value="PURINE EFFLUX PUMP PBUE"/>
    <property type="match status" value="1"/>
</dbReference>
<sequence length="393" mass="41947">MSKGMSKGKSATIFAIFSFSFLVMAQGATSPALASIGQAFPKIDFSVVVLIATLPCLTTIPFSMIGGKLAGNIMTFRSVTIIGIILTIIGGAVPYFANSFVLILIMRAIMGAGVGLISPMPSALIMNFFQGKDVENLMGYNSVIQNIGGIVFQMLGGFLCVISWRTTFLTYLLAVISLIVVIFMLPEPAKVEKAKNEKVKMPGMVYVWSTIFLVYTLINYPMLTGMSSLIVDNKLGTAASAAMALTMFSIGGMFTGAIFGKLYHIAAKYTIVVGTVLHAIGFVILIYGNSAFMFTVAATIVGMGFGLVVPAVIMYVGMPVPQSAQPFAISIALAFMSIGGFVSSFFFAFVKSTFNISSMRFPFVFGAVCLVIYSIVQSLVNLKTSKPESISVE</sequence>
<dbReference type="Pfam" id="PF07690">
    <property type="entry name" value="MFS_1"/>
    <property type="match status" value="1"/>
</dbReference>
<evidence type="ECO:0000313" key="10">
    <source>
        <dbReference type="EMBL" id="OBR96211.1"/>
    </source>
</evidence>
<evidence type="ECO:0000256" key="2">
    <source>
        <dbReference type="ARBA" id="ARBA00022448"/>
    </source>
</evidence>
<keyword evidence="11" id="KW-1185">Reference proteome</keyword>
<comment type="subcellular location">
    <subcellularLocation>
        <location evidence="1">Cell membrane</location>
        <topology evidence="1">Multi-pass membrane protein</topology>
    </subcellularLocation>
</comment>
<evidence type="ECO:0000256" key="7">
    <source>
        <dbReference type="SAM" id="Phobius"/>
    </source>
</evidence>
<feature type="transmembrane region" description="Helical" evidence="7">
    <location>
        <begin position="44"/>
        <end position="66"/>
    </location>
</feature>
<comment type="caution">
    <text evidence="10">The sequence shown here is derived from an EMBL/GenBank/DDBJ whole genome shotgun (WGS) entry which is preliminary data.</text>
</comment>
<evidence type="ECO:0000256" key="5">
    <source>
        <dbReference type="ARBA" id="ARBA00022989"/>
    </source>
</evidence>
<dbReference type="Proteomes" id="UP000093954">
    <property type="component" value="Unassembled WGS sequence"/>
</dbReference>
<evidence type="ECO:0000256" key="6">
    <source>
        <dbReference type="ARBA" id="ARBA00023136"/>
    </source>
</evidence>
<dbReference type="InterPro" id="IPR036259">
    <property type="entry name" value="MFS_trans_sf"/>
</dbReference>
<keyword evidence="3" id="KW-1003">Cell membrane</keyword>
<evidence type="ECO:0000259" key="9">
    <source>
        <dbReference type="PROSITE" id="PS50850"/>
    </source>
</evidence>
<evidence type="ECO:0000256" key="4">
    <source>
        <dbReference type="ARBA" id="ARBA00022692"/>
    </source>
</evidence>
<dbReference type="GO" id="GO:0005886">
    <property type="term" value="C:plasma membrane"/>
    <property type="evidence" value="ECO:0007669"/>
    <property type="project" value="UniProtKB-SubCell"/>
</dbReference>
<dbReference type="InterPro" id="IPR050189">
    <property type="entry name" value="MFS_Efflux_Transporters"/>
</dbReference>
<feature type="domain" description="Major facilitator superfamily (MFS) profile" evidence="9">
    <location>
        <begin position="11"/>
        <end position="385"/>
    </location>
</feature>
<proteinExistence type="predicted"/>
<evidence type="ECO:0000256" key="8">
    <source>
        <dbReference type="SAM" id="SignalP"/>
    </source>
</evidence>
<feature type="transmembrane region" description="Helical" evidence="7">
    <location>
        <begin position="103"/>
        <end position="125"/>
    </location>
</feature>
<dbReference type="PROSITE" id="PS50850">
    <property type="entry name" value="MFS"/>
    <property type="match status" value="1"/>
</dbReference>
<keyword evidence="8" id="KW-0732">Signal</keyword>
<name>A0A1A6B1I5_9CLOT</name>
<keyword evidence="2" id="KW-0813">Transport</keyword>
<feature type="transmembrane region" description="Helical" evidence="7">
    <location>
        <begin position="266"/>
        <end position="287"/>
    </location>
</feature>
<dbReference type="PANTHER" id="PTHR43124:SF3">
    <property type="entry name" value="CHLORAMPHENICOL EFFLUX PUMP RV0191"/>
    <property type="match status" value="1"/>
</dbReference>
<dbReference type="InterPro" id="IPR011701">
    <property type="entry name" value="MFS"/>
</dbReference>
<keyword evidence="5 7" id="KW-1133">Transmembrane helix</keyword>
<dbReference type="AlphaFoldDB" id="A0A1A6B1I5"/>
<dbReference type="SUPFAM" id="SSF103473">
    <property type="entry name" value="MFS general substrate transporter"/>
    <property type="match status" value="1"/>
</dbReference>
<feature type="transmembrane region" description="Helical" evidence="7">
    <location>
        <begin position="361"/>
        <end position="380"/>
    </location>
</feature>
<evidence type="ECO:0000256" key="1">
    <source>
        <dbReference type="ARBA" id="ARBA00004651"/>
    </source>
</evidence>